<feature type="transmembrane region" description="Helical" evidence="9">
    <location>
        <begin position="37"/>
        <end position="58"/>
    </location>
</feature>
<reference evidence="12 13" key="1">
    <citation type="submission" date="2020-07" db="EMBL/GenBank/DDBJ databases">
        <title>Sequencing the genomes of 1000 actinobacteria strains.</title>
        <authorList>
            <person name="Klenk H.-P."/>
        </authorList>
    </citation>
    <scope>NUCLEOTIDE SEQUENCE [LARGE SCALE GENOMIC DNA]</scope>
    <source>
        <strain evidence="12 13">DSM 18248</strain>
    </source>
</reference>
<sequence length="338" mass="35325">MTTLPSYDAAAGRDIRPRRVSRRASGVDAVFEHSARAVGASVLVITGGVGLFLGWQAYPTLSRYGLGFFTESAWNPESDVVGIAAVLTGTVSIAFVAMLFAFPLSLLTALFISEYAPERAKPTLVAMVDLMAAVPSIVYGLWGYLLVMPHAGDLAVWLQRHLGWLPFFDVRGADPDAAVVDASRYVSSSFCAGIAVAMMVLPMACAVMRQVFSQTPQGEKEAALALGATRWGMISAVVLPFGRGGIIGGTMLGLGRALGETIAVVLIISPTFEVKPNLTEIGSNSVSALIAGRFGEANAAQLSALLAAGFVLFLITLVVNTLAAVVVNRSRSGAGTDA</sequence>
<keyword evidence="4 10" id="KW-1003">Cell membrane</keyword>
<dbReference type="AlphaFoldDB" id="A0A7Y9YBD5"/>
<evidence type="ECO:0000256" key="9">
    <source>
        <dbReference type="RuleBase" id="RU363032"/>
    </source>
</evidence>
<dbReference type="RefSeq" id="WP_343045498.1">
    <property type="nucleotide sequence ID" value="NZ_BAAAPP010000002.1"/>
</dbReference>
<protein>
    <recommendedName>
        <fullName evidence="10">Phosphate transport system permease protein</fullName>
    </recommendedName>
</protein>
<dbReference type="NCBIfam" id="TIGR02138">
    <property type="entry name" value="phosphate_pstC"/>
    <property type="match status" value="1"/>
</dbReference>
<feature type="transmembrane region" description="Helical" evidence="9">
    <location>
        <begin position="302"/>
        <end position="327"/>
    </location>
</feature>
<feature type="transmembrane region" description="Helical" evidence="9">
    <location>
        <begin position="185"/>
        <end position="207"/>
    </location>
</feature>
<dbReference type="Pfam" id="PF00528">
    <property type="entry name" value="BPD_transp_1"/>
    <property type="match status" value="1"/>
</dbReference>
<proteinExistence type="inferred from homology"/>
<evidence type="ECO:0000256" key="7">
    <source>
        <dbReference type="ARBA" id="ARBA00022989"/>
    </source>
</evidence>
<comment type="function">
    <text evidence="10">Part of the binding-protein-dependent transport system for phosphate; probably responsible for the translocation of the substrate across the membrane.</text>
</comment>
<dbReference type="PROSITE" id="PS50928">
    <property type="entry name" value="ABC_TM1"/>
    <property type="match status" value="1"/>
</dbReference>
<dbReference type="PANTHER" id="PTHR30425:SF1">
    <property type="entry name" value="PHOSPHATE TRANSPORT SYSTEM PERMEASE PROTEIN PSTC"/>
    <property type="match status" value="1"/>
</dbReference>
<dbReference type="InterPro" id="IPR051124">
    <property type="entry name" value="Phosphate_Transport_Permease"/>
</dbReference>
<dbReference type="Gene3D" id="1.10.3720.10">
    <property type="entry name" value="MetI-like"/>
    <property type="match status" value="1"/>
</dbReference>
<name>A0A7Y9YBD5_9ACTN</name>
<dbReference type="InterPro" id="IPR000515">
    <property type="entry name" value="MetI-like"/>
</dbReference>
<evidence type="ECO:0000256" key="2">
    <source>
        <dbReference type="ARBA" id="ARBA00007069"/>
    </source>
</evidence>
<evidence type="ECO:0000256" key="10">
    <source>
        <dbReference type="RuleBase" id="RU363054"/>
    </source>
</evidence>
<comment type="subcellular location">
    <subcellularLocation>
        <location evidence="1 9">Cell membrane</location>
        <topology evidence="1 9">Multi-pass membrane protein</topology>
    </subcellularLocation>
</comment>
<dbReference type="Proteomes" id="UP000537326">
    <property type="component" value="Unassembled WGS sequence"/>
</dbReference>
<keyword evidence="8 9" id="KW-0472">Membrane</keyword>
<keyword evidence="5 10" id="KW-0592">Phosphate transport</keyword>
<evidence type="ECO:0000256" key="4">
    <source>
        <dbReference type="ARBA" id="ARBA00022475"/>
    </source>
</evidence>
<comment type="caution">
    <text evidence="12">The sequence shown here is derived from an EMBL/GenBank/DDBJ whole genome shotgun (WGS) entry which is preliminary data.</text>
</comment>
<feature type="domain" description="ABC transmembrane type-1" evidence="11">
    <location>
        <begin position="87"/>
        <end position="323"/>
    </location>
</feature>
<evidence type="ECO:0000256" key="8">
    <source>
        <dbReference type="ARBA" id="ARBA00023136"/>
    </source>
</evidence>
<feature type="transmembrane region" description="Helical" evidence="9">
    <location>
        <begin position="124"/>
        <end position="147"/>
    </location>
</feature>
<evidence type="ECO:0000313" key="13">
    <source>
        <dbReference type="Proteomes" id="UP000537326"/>
    </source>
</evidence>
<evidence type="ECO:0000256" key="6">
    <source>
        <dbReference type="ARBA" id="ARBA00022692"/>
    </source>
</evidence>
<evidence type="ECO:0000256" key="3">
    <source>
        <dbReference type="ARBA" id="ARBA00022448"/>
    </source>
</evidence>
<dbReference type="GO" id="GO:0006817">
    <property type="term" value="P:phosphate ion transport"/>
    <property type="evidence" value="ECO:0007669"/>
    <property type="project" value="UniProtKB-KW"/>
</dbReference>
<feature type="transmembrane region" description="Helical" evidence="9">
    <location>
        <begin position="80"/>
        <end position="112"/>
    </location>
</feature>
<dbReference type="InterPro" id="IPR035906">
    <property type="entry name" value="MetI-like_sf"/>
</dbReference>
<evidence type="ECO:0000259" key="11">
    <source>
        <dbReference type="PROSITE" id="PS50928"/>
    </source>
</evidence>
<keyword evidence="7 9" id="KW-1133">Transmembrane helix</keyword>
<keyword evidence="6 9" id="KW-0812">Transmembrane</keyword>
<keyword evidence="13" id="KW-1185">Reference proteome</keyword>
<evidence type="ECO:0000313" key="12">
    <source>
        <dbReference type="EMBL" id="NYI09081.1"/>
    </source>
</evidence>
<dbReference type="InterPro" id="IPR011864">
    <property type="entry name" value="Phosphate_PstC"/>
</dbReference>
<gene>
    <name evidence="12" type="ORF">BKA05_000596</name>
</gene>
<dbReference type="PANTHER" id="PTHR30425">
    <property type="entry name" value="PHOSPHATE TRANSPORT SYSTEM PERMEASE PROTEIN PST"/>
    <property type="match status" value="1"/>
</dbReference>
<dbReference type="EMBL" id="JACBZI010000001">
    <property type="protein sequence ID" value="NYI09081.1"/>
    <property type="molecule type" value="Genomic_DNA"/>
</dbReference>
<accession>A0A7Y9YBD5</accession>
<dbReference type="GO" id="GO:0005315">
    <property type="term" value="F:phosphate transmembrane transporter activity"/>
    <property type="evidence" value="ECO:0007669"/>
    <property type="project" value="InterPro"/>
</dbReference>
<dbReference type="SUPFAM" id="SSF161098">
    <property type="entry name" value="MetI-like"/>
    <property type="match status" value="1"/>
</dbReference>
<dbReference type="CDD" id="cd06261">
    <property type="entry name" value="TM_PBP2"/>
    <property type="match status" value="1"/>
</dbReference>
<evidence type="ECO:0000256" key="5">
    <source>
        <dbReference type="ARBA" id="ARBA00022592"/>
    </source>
</evidence>
<dbReference type="GO" id="GO:0005886">
    <property type="term" value="C:plasma membrane"/>
    <property type="evidence" value="ECO:0007669"/>
    <property type="project" value="UniProtKB-SubCell"/>
</dbReference>
<keyword evidence="3 9" id="KW-0813">Transport</keyword>
<evidence type="ECO:0000256" key="1">
    <source>
        <dbReference type="ARBA" id="ARBA00004651"/>
    </source>
</evidence>
<comment type="caution">
    <text evidence="10">Lacks conserved residue(s) required for the propagation of feature annotation.</text>
</comment>
<comment type="similarity">
    <text evidence="2 10">Belongs to the binding-protein-dependent transport system permease family. CysTW subfamily.</text>
</comment>
<organism evidence="12 13">
    <name type="scientific">Nocardioides marinus</name>
    <dbReference type="NCBI Taxonomy" id="374514"/>
    <lineage>
        <taxon>Bacteria</taxon>
        <taxon>Bacillati</taxon>
        <taxon>Actinomycetota</taxon>
        <taxon>Actinomycetes</taxon>
        <taxon>Propionibacteriales</taxon>
        <taxon>Nocardioidaceae</taxon>
        <taxon>Nocardioides</taxon>
    </lineage>
</organism>